<accession>A0ABU3Z053</accession>
<name>A0ABU3Z053_9EURY</name>
<protein>
    <submittedName>
        <fullName evidence="1">Uncharacterized protein</fullName>
    </submittedName>
</protein>
<dbReference type="RefSeq" id="WP_317295371.1">
    <property type="nucleotide sequence ID" value="NZ_JABFFQ010000001.1"/>
</dbReference>
<reference evidence="1 2" key="1">
    <citation type="submission" date="2020-05" db="EMBL/GenBank/DDBJ databases">
        <title>Isolation and characterization of methanoarchaea from a cold seep at offshore SW Taiwan.</title>
        <authorList>
            <person name="Chen Y.-W."/>
            <person name="Chen S.-C."/>
            <person name="Lai M.-C."/>
        </authorList>
    </citation>
    <scope>NUCLEOTIDE SEQUENCE [LARGE SCALE GENOMIC DNA]</scope>
    <source>
        <strain evidence="1 2">YWC-01</strain>
    </source>
</reference>
<keyword evidence="2" id="KW-1185">Reference proteome</keyword>
<organism evidence="1 2">
    <name type="scientific">Methanoculleus nereidis</name>
    <dbReference type="NCBI Taxonomy" id="2735141"/>
    <lineage>
        <taxon>Archaea</taxon>
        <taxon>Methanobacteriati</taxon>
        <taxon>Methanobacteriota</taxon>
        <taxon>Stenosarchaea group</taxon>
        <taxon>Methanomicrobia</taxon>
        <taxon>Methanomicrobiales</taxon>
        <taxon>Methanomicrobiaceae</taxon>
        <taxon>Methanoculleus</taxon>
    </lineage>
</organism>
<evidence type="ECO:0000313" key="1">
    <source>
        <dbReference type="EMBL" id="MDV4342187.1"/>
    </source>
</evidence>
<proteinExistence type="predicted"/>
<dbReference type="PROSITE" id="PS51257">
    <property type="entry name" value="PROKAR_LIPOPROTEIN"/>
    <property type="match status" value="1"/>
</dbReference>
<dbReference type="Proteomes" id="UP001273768">
    <property type="component" value="Unassembled WGS sequence"/>
</dbReference>
<gene>
    <name evidence="1" type="ORF">HL657_03160</name>
</gene>
<dbReference type="EMBL" id="JABFFQ010000001">
    <property type="protein sequence ID" value="MDV4342187.1"/>
    <property type="molecule type" value="Genomic_DNA"/>
</dbReference>
<comment type="caution">
    <text evidence="1">The sequence shown here is derived from an EMBL/GenBank/DDBJ whole genome shotgun (WGS) entry which is preliminary data.</text>
</comment>
<evidence type="ECO:0000313" key="2">
    <source>
        <dbReference type="Proteomes" id="UP001273768"/>
    </source>
</evidence>
<sequence length="68" mass="6608">MNRNLILIATLIVLGCAAFSGGCLSGTTAPGPATAVVPSLPADWLPVADGEAGGGALPPGDEIPFSSM</sequence>